<evidence type="ECO:0000256" key="2">
    <source>
        <dbReference type="SAM" id="MobiDB-lite"/>
    </source>
</evidence>
<evidence type="ECO:0000313" key="4">
    <source>
        <dbReference type="EMBL" id="UUO17619.1"/>
    </source>
</evidence>
<dbReference type="EMBL" id="CP099464">
    <property type="protein sequence ID" value="UUO17619.1"/>
    <property type="molecule type" value="Genomic_DNA"/>
</dbReference>
<evidence type="ECO:0000259" key="3">
    <source>
        <dbReference type="Pfam" id="PF07282"/>
    </source>
</evidence>
<sequence>MKSRCKPKRQQGRFMANGQSAKRGLNRSISDASWGELFSKIAWLALKSGKLVLSVHPQFTSQECSACHHISKANRDGEKFICEHCGHIDHADTQASRTILRRANLKFVSKDIKNLPGDSRKVTLVRDDSASNGKQDQGKNRTSKVIPEKRILFEQLS</sequence>
<evidence type="ECO:0000256" key="1">
    <source>
        <dbReference type="ARBA" id="ARBA00023125"/>
    </source>
</evidence>
<dbReference type="Proteomes" id="UP001057561">
    <property type="component" value="Chromosome"/>
</dbReference>
<organism evidence="4 5">
    <name type="scientific">Dolichospermum heterosporum TAC447</name>
    <dbReference type="NCBI Taxonomy" id="747523"/>
    <lineage>
        <taxon>Bacteria</taxon>
        <taxon>Bacillati</taxon>
        <taxon>Cyanobacteriota</taxon>
        <taxon>Cyanophyceae</taxon>
        <taxon>Nostocales</taxon>
        <taxon>Aphanizomenonaceae</taxon>
        <taxon>Dolichospermum</taxon>
        <taxon>Dolichospermum heterosporum</taxon>
    </lineage>
</organism>
<gene>
    <name evidence="4" type="ORF">NG743_11885</name>
</gene>
<feature type="compositionally biased region" description="Basic residues" evidence="2">
    <location>
        <begin position="1"/>
        <end position="11"/>
    </location>
</feature>
<feature type="domain" description="Cas12f1-like TNB" evidence="3">
    <location>
        <begin position="34"/>
        <end position="99"/>
    </location>
</feature>
<name>A0ABY5M3G3_9CYAN</name>
<keyword evidence="5" id="KW-1185">Reference proteome</keyword>
<proteinExistence type="predicted"/>
<feature type="region of interest" description="Disordered" evidence="2">
    <location>
        <begin position="1"/>
        <end position="20"/>
    </location>
</feature>
<reference evidence="4" key="1">
    <citation type="submission" date="2022-06" db="EMBL/GenBank/DDBJ databases">
        <title>Nostosin G and Spiroidesin B from the Cyanobacterium Dolichospermum sp. NIES-1697.</title>
        <authorList>
            <person name="Phan C.-S."/>
            <person name="Mehjabin J.J."/>
            <person name="Anas A.R.J."/>
            <person name="Hayasaka M."/>
            <person name="Onoki R."/>
            <person name="Wang J."/>
            <person name="Umezawa T."/>
            <person name="Washio K."/>
            <person name="Morikawa M."/>
            <person name="Okino T."/>
        </authorList>
    </citation>
    <scope>NUCLEOTIDE SEQUENCE</scope>
    <source>
        <strain evidence="4">NIES-1697</strain>
    </source>
</reference>
<dbReference type="Pfam" id="PF07282">
    <property type="entry name" value="Cas12f1-like_TNB"/>
    <property type="match status" value="1"/>
</dbReference>
<dbReference type="InterPro" id="IPR010095">
    <property type="entry name" value="Cas12f1-like_TNB"/>
</dbReference>
<feature type="region of interest" description="Disordered" evidence="2">
    <location>
        <begin position="126"/>
        <end position="146"/>
    </location>
</feature>
<protein>
    <submittedName>
        <fullName evidence="4">Transposase</fullName>
    </submittedName>
</protein>
<dbReference type="RefSeq" id="WP_257122035.1">
    <property type="nucleotide sequence ID" value="NZ_CP099464.1"/>
</dbReference>
<accession>A0ABY5M3G3</accession>
<evidence type="ECO:0000313" key="5">
    <source>
        <dbReference type="Proteomes" id="UP001057561"/>
    </source>
</evidence>
<keyword evidence="1" id="KW-0238">DNA-binding</keyword>